<keyword evidence="1" id="KW-0812">Transmembrane</keyword>
<keyword evidence="2" id="KW-0645">Protease</keyword>
<dbReference type="GO" id="GO:0008233">
    <property type="term" value="F:peptidase activity"/>
    <property type="evidence" value="ECO:0007669"/>
    <property type="project" value="UniProtKB-KW"/>
</dbReference>
<name>A0ABT4ZB10_HALEZ</name>
<feature type="non-terminal residue" evidence="2">
    <location>
        <position position="1"/>
    </location>
</feature>
<evidence type="ECO:0000313" key="3">
    <source>
        <dbReference type="Proteomes" id="UP001210528"/>
    </source>
</evidence>
<evidence type="ECO:0000256" key="1">
    <source>
        <dbReference type="SAM" id="Phobius"/>
    </source>
</evidence>
<dbReference type="Pfam" id="PF06550">
    <property type="entry name" value="SPP"/>
    <property type="match status" value="1"/>
</dbReference>
<keyword evidence="1" id="KW-0472">Membrane</keyword>
<feature type="transmembrane region" description="Helical" evidence="1">
    <location>
        <begin position="13"/>
        <end position="36"/>
    </location>
</feature>
<protein>
    <submittedName>
        <fullName evidence="2">Presenilin family intramembrane aspartyl protease</fullName>
        <ecNumber evidence="2">3.4.23.-</ecNumber>
    </submittedName>
</protein>
<dbReference type="RefSeq" id="WP_271971012.1">
    <property type="nucleotide sequence ID" value="NZ_JAQLUK010000309.1"/>
</dbReference>
<dbReference type="EMBL" id="JAQLUK010000309">
    <property type="protein sequence ID" value="MDB2294670.1"/>
    <property type="molecule type" value="Genomic_DNA"/>
</dbReference>
<comment type="caution">
    <text evidence="2">The sequence shown here is derived from an EMBL/GenBank/DDBJ whole genome shotgun (WGS) entry which is preliminary data.</text>
</comment>
<dbReference type="Proteomes" id="UP001210528">
    <property type="component" value="Unassembled WGS sequence"/>
</dbReference>
<sequence length="37" mass="3564">AHAGLPLLNGGAIGGYLIGSIAAGVPLLEVLGLATFF</sequence>
<proteinExistence type="predicted"/>
<dbReference type="GO" id="GO:0006508">
    <property type="term" value="P:proteolysis"/>
    <property type="evidence" value="ECO:0007669"/>
    <property type="project" value="UniProtKB-KW"/>
</dbReference>
<evidence type="ECO:0000313" key="2">
    <source>
        <dbReference type="EMBL" id="MDB2294670.1"/>
    </source>
</evidence>
<dbReference type="EC" id="3.4.23.-" evidence="2"/>
<keyword evidence="1" id="KW-1133">Transmembrane helix</keyword>
<dbReference type="InterPro" id="IPR010545">
    <property type="entry name" value="SPP"/>
</dbReference>
<accession>A0ABT4ZB10</accession>
<reference evidence="2 3" key="1">
    <citation type="submission" date="2023-01" db="EMBL/GenBank/DDBJ databases">
        <title>Halorubrum ezzemoulense from Santa Pola, Spain.</title>
        <authorList>
            <person name="Feng Y."/>
            <person name="Louyakis A.S."/>
            <person name="Gogarten J.P."/>
        </authorList>
    </citation>
    <scope>NUCLEOTIDE SEQUENCE [LARGE SCALE GENOMIC DNA]</scope>
    <source>
        <strain evidence="2 3">AMM015</strain>
    </source>
</reference>
<keyword evidence="2" id="KW-0378">Hydrolase</keyword>
<gene>
    <name evidence="2" type="ORF">PM085_20995</name>
</gene>
<organism evidence="2 3">
    <name type="scientific">Halorubrum ezzemoulense</name>
    <name type="common">Halorubrum chaoviator</name>
    <dbReference type="NCBI Taxonomy" id="337243"/>
    <lineage>
        <taxon>Archaea</taxon>
        <taxon>Methanobacteriati</taxon>
        <taxon>Methanobacteriota</taxon>
        <taxon>Stenosarchaea group</taxon>
        <taxon>Halobacteria</taxon>
        <taxon>Halobacteriales</taxon>
        <taxon>Haloferacaceae</taxon>
        <taxon>Halorubrum</taxon>
    </lineage>
</organism>
<keyword evidence="3" id="KW-1185">Reference proteome</keyword>